<reference evidence="1" key="1">
    <citation type="submission" date="2020-09" db="EMBL/GenBank/DDBJ databases">
        <title>Desulfogranum mesoprofundum gen. nov., sp. nov., a novel mesophilic, sulfate-reducing chemolithoautotroph isolated from a deep-sea hydrothermal vent chimney in the Suiyo Seamount.</title>
        <authorList>
            <person name="Hashimoto Y."/>
            <person name="Nakagawa S."/>
        </authorList>
    </citation>
    <scope>NUCLEOTIDE SEQUENCE</scope>
    <source>
        <strain evidence="1">KT2</strain>
    </source>
</reference>
<organism evidence="1 2">
    <name type="scientific">Desulfomarina profundi</name>
    <dbReference type="NCBI Taxonomy" id="2772557"/>
    <lineage>
        <taxon>Bacteria</taxon>
        <taxon>Pseudomonadati</taxon>
        <taxon>Thermodesulfobacteriota</taxon>
        <taxon>Desulfobulbia</taxon>
        <taxon>Desulfobulbales</taxon>
        <taxon>Desulfobulbaceae</taxon>
        <taxon>Desulfomarina</taxon>
    </lineage>
</organism>
<dbReference type="Proteomes" id="UP000826725">
    <property type="component" value="Chromosome"/>
</dbReference>
<dbReference type="KEGG" id="dbk:DGMP_17010"/>
<name>A0A8D5JDF1_9BACT</name>
<dbReference type="EMBL" id="AP024086">
    <property type="protein sequence ID" value="BCL61008.1"/>
    <property type="molecule type" value="Genomic_DNA"/>
</dbReference>
<proteinExistence type="predicted"/>
<evidence type="ECO:0000313" key="2">
    <source>
        <dbReference type="Proteomes" id="UP000826725"/>
    </source>
</evidence>
<protein>
    <submittedName>
        <fullName evidence="1">Uncharacterized protein</fullName>
    </submittedName>
</protein>
<sequence>MPYIVMIITLFLSINVIYRAFTIAEDYVLAGDFSISGNNPVDEAEYIEKYFPKAHIGNSYNFGAYLLWRLWPANKVFFDSRHFPYKNWSDEYFASRSTKGLDLLLKKYPCDVWTFDHAELALSSYFRYSPKWKLAFYGRNGQVFIRKGLKLPERDHYRVSKNIFKLRSHFALLRIYLFALTINDWETAELISKKEINRFKNENKPHKVKLYRDLFAGIKAFSEKKFEVAVTRLGKYNTFVKGVGGYIVMSYLHLSQQSLNEDKRDIAFQYADMAAKLLPNTFYTQYNLGVTKLLLQNDDHLGKKSFELESYKNNFKNFLVLVNGNDALFAEEIDFAKGIIDDNIQMGKKKLNLLIPSLTTLTE</sequence>
<accession>A0A8D5JDF1</accession>
<dbReference type="AlphaFoldDB" id="A0A8D5JDF1"/>
<keyword evidence="2" id="KW-1185">Reference proteome</keyword>
<evidence type="ECO:0000313" key="1">
    <source>
        <dbReference type="EMBL" id="BCL61008.1"/>
    </source>
</evidence>
<gene>
    <name evidence="1" type="ORF">DGMP_17010</name>
</gene>